<evidence type="ECO:0000256" key="7">
    <source>
        <dbReference type="ARBA" id="ARBA00023224"/>
    </source>
</evidence>
<gene>
    <name evidence="11" type="ORF">QVE165_LOCUS27158</name>
</gene>
<evidence type="ECO:0000259" key="10">
    <source>
        <dbReference type="PROSITE" id="PS50262"/>
    </source>
</evidence>
<protein>
    <recommendedName>
        <fullName evidence="10">G-protein coupled receptors family 1 profile domain-containing protein</fullName>
    </recommendedName>
</protein>
<feature type="transmembrane region" description="Helical" evidence="9">
    <location>
        <begin position="446"/>
        <end position="468"/>
    </location>
</feature>
<keyword evidence="3 9" id="KW-1133">Transmembrane helix</keyword>
<feature type="domain" description="G-protein coupled receptors family 1 profile" evidence="10">
    <location>
        <begin position="22"/>
        <end position="295"/>
    </location>
</feature>
<evidence type="ECO:0000313" key="12">
    <source>
        <dbReference type="Proteomes" id="UP000663832"/>
    </source>
</evidence>
<evidence type="ECO:0000256" key="6">
    <source>
        <dbReference type="ARBA" id="ARBA00023170"/>
    </source>
</evidence>
<accession>A0A814Y607</accession>
<evidence type="ECO:0000256" key="2">
    <source>
        <dbReference type="ARBA" id="ARBA00022692"/>
    </source>
</evidence>
<dbReference type="OrthoDB" id="10183815at2759"/>
<evidence type="ECO:0000256" key="4">
    <source>
        <dbReference type="ARBA" id="ARBA00023040"/>
    </source>
</evidence>
<keyword evidence="4 8" id="KW-0297">G-protein coupled receptor</keyword>
<dbReference type="PROSITE" id="PS00237">
    <property type="entry name" value="G_PROTEIN_RECEP_F1_1"/>
    <property type="match status" value="1"/>
</dbReference>
<feature type="transmembrane region" description="Helical" evidence="9">
    <location>
        <begin position="40"/>
        <end position="60"/>
    </location>
</feature>
<keyword evidence="7 8" id="KW-0807">Transducer</keyword>
<feature type="transmembrane region" description="Helical" evidence="9">
    <location>
        <begin position="163"/>
        <end position="185"/>
    </location>
</feature>
<dbReference type="AlphaFoldDB" id="A0A814Y607"/>
<feature type="transmembrane region" description="Helical" evidence="9">
    <location>
        <begin position="220"/>
        <end position="240"/>
    </location>
</feature>
<evidence type="ECO:0000256" key="3">
    <source>
        <dbReference type="ARBA" id="ARBA00022989"/>
    </source>
</evidence>
<dbReference type="Proteomes" id="UP000663832">
    <property type="component" value="Unassembled WGS sequence"/>
</dbReference>
<name>A0A814Y607_9BILA</name>
<keyword evidence="2 8" id="KW-0812">Transmembrane</keyword>
<dbReference type="InterPro" id="IPR000276">
    <property type="entry name" value="GPCR_Rhodpsn"/>
</dbReference>
<feature type="transmembrane region" description="Helical" evidence="9">
    <location>
        <begin position="273"/>
        <end position="295"/>
    </location>
</feature>
<dbReference type="EMBL" id="CAJNOM010000205">
    <property type="protein sequence ID" value="CAF1225834.1"/>
    <property type="molecule type" value="Genomic_DNA"/>
</dbReference>
<feature type="transmembrane region" description="Helical" evidence="9">
    <location>
        <begin position="6"/>
        <end position="28"/>
    </location>
</feature>
<dbReference type="GO" id="GO:0016020">
    <property type="term" value="C:membrane"/>
    <property type="evidence" value="ECO:0007669"/>
    <property type="project" value="UniProtKB-SubCell"/>
</dbReference>
<keyword evidence="6 8" id="KW-0675">Receptor</keyword>
<dbReference type="Pfam" id="PF00001">
    <property type="entry name" value="7tm_1"/>
    <property type="match status" value="2"/>
</dbReference>
<dbReference type="PANTHER" id="PTHR24240">
    <property type="entry name" value="OPSIN"/>
    <property type="match status" value="1"/>
</dbReference>
<evidence type="ECO:0000256" key="9">
    <source>
        <dbReference type="SAM" id="Phobius"/>
    </source>
</evidence>
<feature type="transmembrane region" description="Helical" evidence="9">
    <location>
        <begin position="366"/>
        <end position="395"/>
    </location>
</feature>
<evidence type="ECO:0000256" key="5">
    <source>
        <dbReference type="ARBA" id="ARBA00023136"/>
    </source>
</evidence>
<dbReference type="GO" id="GO:0004930">
    <property type="term" value="F:G protein-coupled receptor activity"/>
    <property type="evidence" value="ECO:0007669"/>
    <property type="project" value="UniProtKB-KW"/>
</dbReference>
<feature type="transmembrane region" description="Helical" evidence="9">
    <location>
        <begin position="489"/>
        <end position="508"/>
    </location>
</feature>
<evidence type="ECO:0000256" key="1">
    <source>
        <dbReference type="ARBA" id="ARBA00004141"/>
    </source>
</evidence>
<feature type="transmembrane region" description="Helical" evidence="9">
    <location>
        <begin position="407"/>
        <end position="426"/>
    </location>
</feature>
<dbReference type="InterPro" id="IPR017452">
    <property type="entry name" value="GPCR_Rhodpsn_7TM"/>
</dbReference>
<dbReference type="PRINTS" id="PR00237">
    <property type="entry name" value="GPCRRHODOPSN"/>
</dbReference>
<dbReference type="PROSITE" id="PS50262">
    <property type="entry name" value="G_PROTEIN_RECEP_F1_2"/>
    <property type="match status" value="2"/>
</dbReference>
<dbReference type="InterPro" id="IPR050125">
    <property type="entry name" value="GPCR_opsins"/>
</dbReference>
<feature type="transmembrane region" description="Helical" evidence="9">
    <location>
        <begin position="520"/>
        <end position="545"/>
    </location>
</feature>
<feature type="transmembrane region" description="Helical" evidence="9">
    <location>
        <begin position="582"/>
        <end position="603"/>
    </location>
</feature>
<feature type="transmembrane region" description="Helical" evidence="9">
    <location>
        <begin position="121"/>
        <end position="143"/>
    </location>
</feature>
<dbReference type="SUPFAM" id="SSF81321">
    <property type="entry name" value="Family A G protein-coupled receptor-like"/>
    <property type="match status" value="2"/>
</dbReference>
<sequence length="652" mass="74733">MAKVVYIITLVDLTLLLVTSVLMLIYLLSIIFVKRFHTTSNILTGNVCLAGIICTIYWVIDTVVSVFYPALLDDYIVLCILSQCFPTMFNCLTIYSLVIITINRFFTVVYPKKRLFQRKTWCFISIIVQWITAICVPIPQLVFDCQSCTYKTPLPHWINVYKLLVIVIIPSILKLVFNAMIFSFVRSSSKRVHTTTATAIAPVANLKHQHNRDMYLLKHMLFLLTVFVIGWAPVYLIAAIDPTDNLLLWVSLLLQMLPVNCGSIYSTTLFLSFYSLSVVVIIPSIVNILFNSLIFMSVRSSTRRINALATTTTTATTTKTSVTNTTHQDKRDIYLLKHIVFMFIVFISGWAPVYTVFIVVDFANPIGLWLTLLLQFLPALSLLITLIYLIPIILLRRFHTTTNILTGNYCIAGIICSGFWILYNVITEFYFTTFFQSYNACMVLAYFRLMVNSLLVYSLTMITINRYFTIKYPNKLLFKRKTWSIVSSIIPWIIAIVVSMPAIIFSLHNCETIYSTSFSLNFYSLCAVVIVPSIVNIIFNSLIFISVRSSTRRIKALTTTTTITVTSITHQDKRDTYLLKHIVFMFIVFISGWAPVYTVFIAVDYANLVGLLPTLLVQFLPVFSSLISIIDLFLYNHELRQYLKDRFLNFFN</sequence>
<organism evidence="11 12">
    <name type="scientific">Adineta steineri</name>
    <dbReference type="NCBI Taxonomy" id="433720"/>
    <lineage>
        <taxon>Eukaryota</taxon>
        <taxon>Metazoa</taxon>
        <taxon>Spiralia</taxon>
        <taxon>Gnathifera</taxon>
        <taxon>Rotifera</taxon>
        <taxon>Eurotatoria</taxon>
        <taxon>Bdelloidea</taxon>
        <taxon>Adinetida</taxon>
        <taxon>Adinetidae</taxon>
        <taxon>Adineta</taxon>
    </lineage>
</organism>
<feature type="transmembrane region" description="Helical" evidence="9">
    <location>
        <begin position="75"/>
        <end position="100"/>
    </location>
</feature>
<comment type="caution">
    <text evidence="11">The sequence shown here is derived from an EMBL/GenBank/DDBJ whole genome shotgun (WGS) entry which is preliminary data.</text>
</comment>
<feature type="transmembrane region" description="Helical" evidence="9">
    <location>
        <begin position="339"/>
        <end position="360"/>
    </location>
</feature>
<dbReference type="CDD" id="cd00637">
    <property type="entry name" value="7tm_classA_rhodopsin-like"/>
    <property type="match status" value="2"/>
</dbReference>
<keyword evidence="12" id="KW-1185">Reference proteome</keyword>
<comment type="similarity">
    <text evidence="8">Belongs to the G-protein coupled receptor 1 family.</text>
</comment>
<keyword evidence="5 9" id="KW-0472">Membrane</keyword>
<dbReference type="Gene3D" id="1.20.1070.10">
    <property type="entry name" value="Rhodopsin 7-helix transmembrane proteins"/>
    <property type="match status" value="3"/>
</dbReference>
<proteinExistence type="inferred from homology"/>
<feature type="transmembrane region" description="Helical" evidence="9">
    <location>
        <begin position="615"/>
        <end position="635"/>
    </location>
</feature>
<reference evidence="11" key="1">
    <citation type="submission" date="2021-02" db="EMBL/GenBank/DDBJ databases">
        <authorList>
            <person name="Nowell W R."/>
        </authorList>
    </citation>
    <scope>NUCLEOTIDE SEQUENCE</scope>
</reference>
<feature type="domain" description="G-protein coupled receptors family 1 profile" evidence="10">
    <location>
        <begin position="384"/>
        <end position="635"/>
    </location>
</feature>
<comment type="subcellular location">
    <subcellularLocation>
        <location evidence="1">Membrane</location>
        <topology evidence="1">Multi-pass membrane protein</topology>
    </subcellularLocation>
</comment>
<evidence type="ECO:0000256" key="8">
    <source>
        <dbReference type="RuleBase" id="RU000688"/>
    </source>
</evidence>
<evidence type="ECO:0000313" key="11">
    <source>
        <dbReference type="EMBL" id="CAF1225834.1"/>
    </source>
</evidence>